<evidence type="ECO:0000313" key="2">
    <source>
        <dbReference type="EMBL" id="MPN62896.1"/>
    </source>
</evidence>
<name>A0A645JHI4_9ZZZZ</name>
<keyword evidence="1" id="KW-0472">Membrane</keyword>
<comment type="caution">
    <text evidence="2">The sequence shown here is derived from an EMBL/GenBank/DDBJ whole genome shotgun (WGS) entry which is preliminary data.</text>
</comment>
<feature type="transmembrane region" description="Helical" evidence="1">
    <location>
        <begin position="12"/>
        <end position="32"/>
    </location>
</feature>
<gene>
    <name evidence="2" type="ORF">SDC9_210649</name>
</gene>
<proteinExistence type="predicted"/>
<sequence>MLLKESPVTALFALFFYLYIKFFCFTGFNIYFLPINKTIQWQCFPGLCRCFGKDSNNGVIRRRVCYTDDHTIAYPFKFCRKSFMVEFVFSLFEVNHEPSVSCEKTLLSNINRAARKINFLWVCMKNTFILII</sequence>
<evidence type="ECO:0000256" key="1">
    <source>
        <dbReference type="SAM" id="Phobius"/>
    </source>
</evidence>
<keyword evidence="1" id="KW-0812">Transmembrane</keyword>
<reference evidence="2" key="1">
    <citation type="submission" date="2019-08" db="EMBL/GenBank/DDBJ databases">
        <authorList>
            <person name="Kucharzyk K."/>
            <person name="Murdoch R.W."/>
            <person name="Higgins S."/>
            <person name="Loffler F."/>
        </authorList>
    </citation>
    <scope>NUCLEOTIDE SEQUENCE</scope>
</reference>
<protein>
    <submittedName>
        <fullName evidence="2">Uncharacterized protein</fullName>
    </submittedName>
</protein>
<organism evidence="2">
    <name type="scientific">bioreactor metagenome</name>
    <dbReference type="NCBI Taxonomy" id="1076179"/>
    <lineage>
        <taxon>unclassified sequences</taxon>
        <taxon>metagenomes</taxon>
        <taxon>ecological metagenomes</taxon>
    </lineage>
</organism>
<dbReference type="EMBL" id="VSSQ01141576">
    <property type="protein sequence ID" value="MPN62896.1"/>
    <property type="molecule type" value="Genomic_DNA"/>
</dbReference>
<dbReference type="AlphaFoldDB" id="A0A645JHI4"/>
<accession>A0A645JHI4</accession>
<keyword evidence="1" id="KW-1133">Transmembrane helix</keyword>